<dbReference type="RefSeq" id="WP_096404783.1">
    <property type="nucleotide sequence ID" value="NZ_AP014597.1"/>
</dbReference>
<dbReference type="InterPro" id="IPR036104">
    <property type="entry name" value="BFN_sf"/>
</dbReference>
<dbReference type="AlphaFoldDB" id="A0A0S3UGT9"/>
<accession>A0A0S3UGT9</accession>
<organism evidence="2 3">
    <name type="scientific">Prevotella intermedia</name>
    <dbReference type="NCBI Taxonomy" id="28131"/>
    <lineage>
        <taxon>Bacteria</taxon>
        <taxon>Pseudomonadati</taxon>
        <taxon>Bacteroidota</taxon>
        <taxon>Bacteroidia</taxon>
        <taxon>Bacteroidales</taxon>
        <taxon>Prevotellaceae</taxon>
        <taxon>Prevotella</taxon>
    </lineage>
</organism>
<evidence type="ECO:0000313" key="2">
    <source>
        <dbReference type="EMBL" id="BAU16624.1"/>
    </source>
</evidence>
<protein>
    <recommendedName>
        <fullName evidence="1">BFN domain-containing protein</fullName>
    </recommendedName>
</protein>
<sequence>MNKVQVFLKGLTEIVGGSKMGLLVLTNQMEDKQIAIVCDKAMAYELNIRIGQNSLRHKLLPEVLCWINPDMDTEHYEILFNSIEDGQYKVVLVNKLTFEMTPIRASDAILLAQIAQLEVFMEERLFMRQSVPYELGKSKVALPLNALTSEMLEEALQRAIENENYELASNLRDELNRRKENKNETV</sequence>
<dbReference type="GO" id="GO:0004518">
    <property type="term" value="F:nuclease activity"/>
    <property type="evidence" value="ECO:0007669"/>
    <property type="project" value="InterPro"/>
</dbReference>
<evidence type="ECO:0000259" key="1">
    <source>
        <dbReference type="PROSITE" id="PS51658"/>
    </source>
</evidence>
<proteinExistence type="predicted"/>
<evidence type="ECO:0000313" key="3">
    <source>
        <dbReference type="Proteomes" id="UP000217431"/>
    </source>
</evidence>
<dbReference type="Gene3D" id="3.10.690.10">
    <property type="entry name" value="Bifunctional nuclease domain"/>
    <property type="match status" value="1"/>
</dbReference>
<reference evidence="2 3" key="1">
    <citation type="journal article" date="2016" name="DNA Res.">
        <title>The complete genome sequencing of Prevotella intermedia strain OMA14 and a subsequent fine-scale, intra-species genomic comparison reveal an unusual amplification of conjugative and mobile transposons and identify a novel Prevotella-lineage-specific repeat.</title>
        <authorList>
            <person name="Naito M."/>
            <person name="Ogura Y."/>
            <person name="Itoh T."/>
            <person name="Shoji M."/>
            <person name="Okamoto M."/>
            <person name="Hayashi T."/>
            <person name="Nakayama K."/>
        </authorList>
    </citation>
    <scope>NUCLEOTIDE SEQUENCE [LARGE SCALE GENOMIC DNA]</scope>
    <source>
        <strain evidence="2 3">OMA14</strain>
    </source>
</reference>
<dbReference type="Pfam" id="PF02151">
    <property type="entry name" value="UVR"/>
    <property type="match status" value="1"/>
</dbReference>
<dbReference type="PROSITE" id="PS51658">
    <property type="entry name" value="BFN"/>
    <property type="match status" value="1"/>
</dbReference>
<dbReference type="STRING" id="28131.BWX40_07130"/>
<dbReference type="Proteomes" id="UP000217431">
    <property type="component" value="Chromosome I"/>
</dbReference>
<name>A0A0S3UGT9_PREIN</name>
<dbReference type="InterPro" id="IPR003729">
    <property type="entry name" value="Bi_nuclease_dom"/>
</dbReference>
<dbReference type="EMBL" id="AP014597">
    <property type="protein sequence ID" value="BAU16624.1"/>
    <property type="molecule type" value="Genomic_DNA"/>
</dbReference>
<feature type="domain" description="BFN" evidence="1">
    <location>
        <begin position="3"/>
        <end position="133"/>
    </location>
</feature>
<dbReference type="SUPFAM" id="SSF103256">
    <property type="entry name" value="Hypothetical protein TM0160"/>
    <property type="match status" value="1"/>
</dbReference>
<dbReference type="InterPro" id="IPR001943">
    <property type="entry name" value="UVR_dom"/>
</dbReference>
<dbReference type="Pfam" id="PF02577">
    <property type="entry name" value="BFN_dom"/>
    <property type="match status" value="1"/>
</dbReference>
<gene>
    <name evidence="2" type="ORF">PIOMA14_I_0115</name>
</gene>